<dbReference type="Proteomes" id="UP001432180">
    <property type="component" value="Chromosome"/>
</dbReference>
<protein>
    <submittedName>
        <fullName evidence="8">Sigma factor AlgU regulatory protein MucB</fullName>
    </submittedName>
</protein>
<evidence type="ECO:0000313" key="9">
    <source>
        <dbReference type="Proteomes" id="UP001432180"/>
    </source>
</evidence>
<evidence type="ECO:0000259" key="6">
    <source>
        <dbReference type="Pfam" id="PF03888"/>
    </source>
</evidence>
<feature type="domain" description="MucB/RseB C-terminal" evidence="7">
    <location>
        <begin position="289"/>
        <end position="382"/>
    </location>
</feature>
<evidence type="ECO:0000256" key="4">
    <source>
        <dbReference type="ARBA" id="ARBA00022764"/>
    </source>
</evidence>
<evidence type="ECO:0000256" key="5">
    <source>
        <dbReference type="SAM" id="MobiDB-lite"/>
    </source>
</evidence>
<dbReference type="CDD" id="cd16327">
    <property type="entry name" value="RseB"/>
    <property type="match status" value="1"/>
</dbReference>
<comment type="subcellular location">
    <subcellularLocation>
        <location evidence="1">Periplasm</location>
    </subcellularLocation>
</comment>
<feature type="region of interest" description="Disordered" evidence="5">
    <location>
        <begin position="385"/>
        <end position="434"/>
    </location>
</feature>
<evidence type="ECO:0000256" key="1">
    <source>
        <dbReference type="ARBA" id="ARBA00004418"/>
    </source>
</evidence>
<evidence type="ECO:0000259" key="7">
    <source>
        <dbReference type="Pfam" id="PF17188"/>
    </source>
</evidence>
<accession>A0ABZ0S9A5</accession>
<dbReference type="PANTHER" id="PTHR38782:SF1">
    <property type="entry name" value="SIGMA-E FACTOR REGULATORY PROTEIN RSEB"/>
    <property type="match status" value="1"/>
</dbReference>
<dbReference type="PANTHER" id="PTHR38782">
    <property type="match status" value="1"/>
</dbReference>
<dbReference type="InterPro" id="IPR005588">
    <property type="entry name" value="MucB_RseB"/>
</dbReference>
<evidence type="ECO:0000313" key="8">
    <source>
        <dbReference type="EMBL" id="WPL17223.1"/>
    </source>
</evidence>
<dbReference type="Gene3D" id="3.30.200.100">
    <property type="entry name" value="MucB/RseB, C-terminal domain"/>
    <property type="match status" value="1"/>
</dbReference>
<dbReference type="Gene3D" id="2.50.20.10">
    <property type="entry name" value="Lipoprotein localisation LolA/LolB/LppX"/>
    <property type="match status" value="1"/>
</dbReference>
<dbReference type="Pfam" id="PF03888">
    <property type="entry name" value="MucB_RseB"/>
    <property type="match status" value="1"/>
</dbReference>
<proteinExistence type="inferred from homology"/>
<feature type="region of interest" description="Disordered" evidence="5">
    <location>
        <begin position="147"/>
        <end position="173"/>
    </location>
</feature>
<dbReference type="InterPro" id="IPR033436">
    <property type="entry name" value="MucB/RseB_C"/>
</dbReference>
<dbReference type="EMBL" id="CP121472">
    <property type="protein sequence ID" value="WPL17223.1"/>
    <property type="molecule type" value="Genomic_DNA"/>
</dbReference>
<name>A0ABZ0S9A5_9GAMM</name>
<keyword evidence="3" id="KW-0732">Signal</keyword>
<dbReference type="Pfam" id="PF17188">
    <property type="entry name" value="MucB_RseB_C"/>
    <property type="match status" value="1"/>
</dbReference>
<dbReference type="InterPro" id="IPR033434">
    <property type="entry name" value="MucB/RseB_N"/>
</dbReference>
<keyword evidence="9" id="KW-1185">Reference proteome</keyword>
<dbReference type="InterPro" id="IPR038484">
    <property type="entry name" value="MucB/RseB_C_sf"/>
</dbReference>
<keyword evidence="4" id="KW-0574">Periplasm</keyword>
<sequence length="434" mass="46570">MSGGYVRIRPRAFSRTSYLSWPGGHTLPAIVPTLLPVVLITAVLSRSLFGSTATPPVMVEPDAELAFALLERMVGALNTTNFEGTFVYQFGDTLSAMRIVHYHNDGVSQESLLTLNGPVRTMGRSSGVVSCLLSGGQAVLLNRARQNPVHQNPGQHNPIHRSGAPGPARKPSPPDWRQLAMYYRFSLLDRTRVAGREADVVDVMPRDALRYGYRFSIDRKTALPLRTALIDGQGHPVQQLMFTDLRLLSGEESKPHAAAQAEPSPILNAQAGDDPAAASAATAPYTAIQQQSRWSFGQLPAGFSLHAHEWIESDSGAPVEYFLFSDGLASVSLYVEPGDQAGLVGQTRMATIHAAGKWVADHQITAVGEVPSTTVAALLDAIDVRPDSPQAGSQNGPQTLHPQTDSSKTDSSGLREGRPAPFASDAGDERQESP</sequence>
<organism evidence="8 9">
    <name type="scientific">Thiorhodovibrio winogradskyi</name>
    <dbReference type="NCBI Taxonomy" id="77007"/>
    <lineage>
        <taxon>Bacteria</taxon>
        <taxon>Pseudomonadati</taxon>
        <taxon>Pseudomonadota</taxon>
        <taxon>Gammaproteobacteria</taxon>
        <taxon>Chromatiales</taxon>
        <taxon>Chromatiaceae</taxon>
        <taxon>Thiorhodovibrio</taxon>
    </lineage>
</organism>
<comment type="similarity">
    <text evidence="2">Belongs to the RseB family.</text>
</comment>
<gene>
    <name evidence="8" type="primary">mucB</name>
    <name evidence="8" type="ORF">Thiowin_02219</name>
</gene>
<reference evidence="8 9" key="1">
    <citation type="journal article" date="2023" name="Microorganisms">
        <title>Thiorhodovibrio frisius and Trv. litoralis spp. nov., Two Novel Members from a Clade of Fastidious Purple Sulfur Bacteria That Exhibit Unique Red-Shifted Light-Harvesting Capabilities.</title>
        <authorList>
            <person name="Methner A."/>
            <person name="Kuzyk S.B."/>
            <person name="Petersen J."/>
            <person name="Bauer S."/>
            <person name="Brinkmann H."/>
            <person name="Sichau K."/>
            <person name="Wanner G."/>
            <person name="Wolf J."/>
            <person name="Neumann-Schaal M."/>
            <person name="Henke P."/>
            <person name="Tank M."/>
            <person name="Sproer C."/>
            <person name="Bunk B."/>
            <person name="Overmann J."/>
        </authorList>
    </citation>
    <scope>NUCLEOTIDE SEQUENCE [LARGE SCALE GENOMIC DNA]</scope>
    <source>
        <strain evidence="8 9">DSM 6702</strain>
    </source>
</reference>
<feature type="compositionally biased region" description="Polar residues" evidence="5">
    <location>
        <begin position="390"/>
        <end position="412"/>
    </location>
</feature>
<feature type="domain" description="MucB/RseB N-terminal" evidence="6">
    <location>
        <begin position="68"/>
        <end position="249"/>
    </location>
</feature>
<evidence type="ECO:0000256" key="2">
    <source>
        <dbReference type="ARBA" id="ARBA00008150"/>
    </source>
</evidence>
<evidence type="ECO:0000256" key="3">
    <source>
        <dbReference type="ARBA" id="ARBA00022729"/>
    </source>
</evidence>